<dbReference type="Proteomes" id="UP000177912">
    <property type="component" value="Unassembled WGS sequence"/>
</dbReference>
<dbReference type="PANTHER" id="PTHR46173">
    <property type="entry name" value="CCA TRNA NUCLEOTIDYLTRANSFERASE 1, MITOCHONDRIAL"/>
    <property type="match status" value="1"/>
</dbReference>
<comment type="caution">
    <text evidence="12">The sequence shown here is derived from an EMBL/GenBank/DDBJ whole genome shotgun (WGS) entry which is preliminary data.</text>
</comment>
<dbReference type="CDD" id="cd00077">
    <property type="entry name" value="HDc"/>
    <property type="match status" value="1"/>
</dbReference>
<keyword evidence="4" id="KW-0548">Nucleotidyltransferase</keyword>
<dbReference type="Pfam" id="PF12627">
    <property type="entry name" value="PolyA_pol_RNAbd"/>
    <property type="match status" value="1"/>
</dbReference>
<evidence type="ECO:0000256" key="5">
    <source>
        <dbReference type="ARBA" id="ARBA00022723"/>
    </source>
</evidence>
<dbReference type="InterPro" id="IPR032828">
    <property type="entry name" value="PolyA_RNA-bd"/>
</dbReference>
<accession>A0A1F5NSP0</accession>
<evidence type="ECO:0000313" key="12">
    <source>
        <dbReference type="EMBL" id="OGE80686.1"/>
    </source>
</evidence>
<reference evidence="12 13" key="1">
    <citation type="journal article" date="2016" name="Nat. Commun.">
        <title>Thousands of microbial genomes shed light on interconnected biogeochemical processes in an aquifer system.</title>
        <authorList>
            <person name="Anantharaman K."/>
            <person name="Brown C.T."/>
            <person name="Hug L.A."/>
            <person name="Sharon I."/>
            <person name="Castelle C.J."/>
            <person name="Probst A.J."/>
            <person name="Thomas B.C."/>
            <person name="Singh A."/>
            <person name="Wilkins M.J."/>
            <person name="Karaoz U."/>
            <person name="Brodie E.L."/>
            <person name="Williams K.H."/>
            <person name="Hubbard S.S."/>
            <person name="Banfield J.F."/>
        </authorList>
    </citation>
    <scope>NUCLEOTIDE SEQUENCE [LARGE SCALE GENOMIC DNA]</scope>
</reference>
<keyword evidence="5" id="KW-0479">Metal-binding</keyword>
<dbReference type="InterPro" id="IPR050264">
    <property type="entry name" value="Bact_CCA-adding_enz_type3_sf"/>
</dbReference>
<feature type="domain" description="HD" evidence="10">
    <location>
        <begin position="284"/>
        <end position="383"/>
    </location>
</feature>
<evidence type="ECO:0000256" key="6">
    <source>
        <dbReference type="ARBA" id="ARBA00022741"/>
    </source>
</evidence>
<dbReference type="InterPro" id="IPR006674">
    <property type="entry name" value="HD_domain"/>
</dbReference>
<dbReference type="GO" id="GO:0000049">
    <property type="term" value="F:tRNA binding"/>
    <property type="evidence" value="ECO:0007669"/>
    <property type="project" value="TreeGrafter"/>
</dbReference>
<dbReference type="SUPFAM" id="SSF81301">
    <property type="entry name" value="Nucleotidyltransferase"/>
    <property type="match status" value="1"/>
</dbReference>
<dbReference type="InterPro" id="IPR043519">
    <property type="entry name" value="NT_sf"/>
</dbReference>
<dbReference type="Pfam" id="PF01743">
    <property type="entry name" value="PolyA_pol"/>
    <property type="match status" value="1"/>
</dbReference>
<comment type="cofactor">
    <cofactor evidence="1">
        <name>Mg(2+)</name>
        <dbReference type="ChEBI" id="CHEBI:18420"/>
    </cofactor>
</comment>
<dbReference type="EMBL" id="MFEI01000020">
    <property type="protein sequence ID" value="OGE80686.1"/>
    <property type="molecule type" value="Genomic_DNA"/>
</dbReference>
<evidence type="ECO:0000256" key="1">
    <source>
        <dbReference type="ARBA" id="ARBA00001946"/>
    </source>
</evidence>
<evidence type="ECO:0000256" key="8">
    <source>
        <dbReference type="RuleBase" id="RU003953"/>
    </source>
</evidence>
<keyword evidence="3" id="KW-0819">tRNA processing</keyword>
<dbReference type="STRING" id="1817822.A2826_01100"/>
<feature type="domain" description="Poly A polymerase head" evidence="9">
    <location>
        <begin position="37"/>
        <end position="163"/>
    </location>
</feature>
<evidence type="ECO:0000256" key="2">
    <source>
        <dbReference type="ARBA" id="ARBA00022679"/>
    </source>
</evidence>
<dbReference type="GO" id="GO:0008033">
    <property type="term" value="P:tRNA processing"/>
    <property type="evidence" value="ECO:0007669"/>
    <property type="project" value="UniProtKB-KW"/>
</dbReference>
<evidence type="ECO:0000259" key="10">
    <source>
        <dbReference type="Pfam" id="PF01966"/>
    </source>
</evidence>
<dbReference type="Pfam" id="PF01966">
    <property type="entry name" value="HD"/>
    <property type="match status" value="1"/>
</dbReference>
<evidence type="ECO:0000259" key="11">
    <source>
        <dbReference type="Pfam" id="PF12627"/>
    </source>
</evidence>
<keyword evidence="2 8" id="KW-0808">Transferase</keyword>
<protein>
    <recommendedName>
        <fullName evidence="14">HD domain-containing protein</fullName>
    </recommendedName>
</protein>
<proteinExistence type="inferred from homology"/>
<feature type="domain" description="tRNA nucleotidyltransferase/poly(A) polymerase RNA and SrmB- binding" evidence="11">
    <location>
        <begin position="198"/>
        <end position="250"/>
    </location>
</feature>
<evidence type="ECO:0000256" key="7">
    <source>
        <dbReference type="ARBA" id="ARBA00022842"/>
    </source>
</evidence>
<keyword evidence="6" id="KW-0547">Nucleotide-binding</keyword>
<dbReference type="Gene3D" id="1.10.3090.10">
    <property type="entry name" value="cca-adding enzyme, domain 2"/>
    <property type="match status" value="1"/>
</dbReference>
<organism evidence="12 13">
    <name type="scientific">Candidatus Doudnabacteria bacterium RIFCSPHIGHO2_01_FULL_43_23</name>
    <dbReference type="NCBI Taxonomy" id="1817822"/>
    <lineage>
        <taxon>Bacteria</taxon>
        <taxon>Candidatus Doudnaibacteriota</taxon>
    </lineage>
</organism>
<gene>
    <name evidence="12" type="ORF">A2826_01100</name>
</gene>
<evidence type="ECO:0000256" key="3">
    <source>
        <dbReference type="ARBA" id="ARBA00022694"/>
    </source>
</evidence>
<keyword evidence="8" id="KW-0694">RNA-binding</keyword>
<dbReference type="SUPFAM" id="SSF81891">
    <property type="entry name" value="Poly A polymerase C-terminal region-like"/>
    <property type="match status" value="1"/>
</dbReference>
<dbReference type="GO" id="GO:0046872">
    <property type="term" value="F:metal ion binding"/>
    <property type="evidence" value="ECO:0007669"/>
    <property type="project" value="UniProtKB-KW"/>
</dbReference>
<name>A0A1F5NSP0_9BACT</name>
<evidence type="ECO:0000256" key="4">
    <source>
        <dbReference type="ARBA" id="ARBA00022695"/>
    </source>
</evidence>
<dbReference type="AlphaFoldDB" id="A0A1F5NSP0"/>
<evidence type="ECO:0000313" key="13">
    <source>
        <dbReference type="Proteomes" id="UP000177912"/>
    </source>
</evidence>
<dbReference type="InterPro" id="IPR002646">
    <property type="entry name" value="PolA_pol_head_dom"/>
</dbReference>
<dbReference type="InterPro" id="IPR003607">
    <property type="entry name" value="HD/PDEase_dom"/>
</dbReference>
<dbReference type="GO" id="GO:0000166">
    <property type="term" value="F:nucleotide binding"/>
    <property type="evidence" value="ECO:0007669"/>
    <property type="project" value="UniProtKB-KW"/>
</dbReference>
<evidence type="ECO:0008006" key="14">
    <source>
        <dbReference type="Google" id="ProtNLM"/>
    </source>
</evidence>
<comment type="similarity">
    <text evidence="8">Belongs to the tRNA nucleotidyltransferase/poly(A) polymerase family.</text>
</comment>
<evidence type="ECO:0000259" key="9">
    <source>
        <dbReference type="Pfam" id="PF01743"/>
    </source>
</evidence>
<dbReference type="CDD" id="cd05398">
    <property type="entry name" value="NT_ClassII-CCAase"/>
    <property type="match status" value="1"/>
</dbReference>
<dbReference type="PANTHER" id="PTHR46173:SF1">
    <property type="entry name" value="CCA TRNA NUCLEOTIDYLTRANSFERASE 1, MITOCHONDRIAL"/>
    <property type="match status" value="1"/>
</dbReference>
<keyword evidence="7" id="KW-0460">Magnesium</keyword>
<sequence>MKKDHKPKIKQWKPKTSQEKLALKLTKILKEKGHKHTYIVGGYVRDYFLKKKDTGAIDIATQASPQQVTRIFRNKKYSVIPTGIKHGTVTVHQGACDIEITTFRTEGKYADFRRPKNVKFIDDPLMDARRRDFTINAMYLDPVTGELLDFFDGQADLKKKVLRFVGTAEKRIKEDALRLMRAVRFTSALELRIGARDLATIRKNARLIKEISPERVKQELDKIMLSEHRAKGLALLRKTDLLKHISPELEKLDRTPQSDNYHSEGNVWVHTLMALGLIQHDADLRTLYGLLFHDIGKAETMRRIRRDGRPHTTFYNHQNVGTEITGKILSRLRFSNAEIADILWFVKNHHVPYALQKMRKGKQVRWVLDSRFENLLKIYRADSLASIPTDKKGRRHKPSLESYNFSKNIWRRVSITKVLKKKLLTGEDVMRILKIDSGPRVGEVLRAVQEKQYAGKLKTRKDALAFLKKILN</sequence>
<dbReference type="Gene3D" id="3.30.460.10">
    <property type="entry name" value="Beta Polymerase, domain 2"/>
    <property type="match status" value="1"/>
</dbReference>
<dbReference type="GO" id="GO:0016779">
    <property type="term" value="F:nucleotidyltransferase activity"/>
    <property type="evidence" value="ECO:0007669"/>
    <property type="project" value="UniProtKB-KW"/>
</dbReference>